<dbReference type="GO" id="GO:0005524">
    <property type="term" value="F:ATP binding"/>
    <property type="evidence" value="ECO:0007669"/>
    <property type="project" value="UniProtKB-KW"/>
</dbReference>
<keyword evidence="9" id="KW-0547">Nucleotide-binding</keyword>
<evidence type="ECO:0000259" key="8">
    <source>
        <dbReference type="PROSITE" id="PS50928"/>
    </source>
</evidence>
<feature type="transmembrane region" description="Helical" evidence="7">
    <location>
        <begin position="85"/>
        <end position="107"/>
    </location>
</feature>
<feature type="domain" description="ABC transmembrane type-1" evidence="8">
    <location>
        <begin position="16"/>
        <end position="210"/>
    </location>
</feature>
<dbReference type="AlphaFoldDB" id="A0A0B5I3H7"/>
<dbReference type="RefSeq" id="WP_041132587.1">
    <property type="nucleotide sequence ID" value="NZ_CP010407.1"/>
</dbReference>
<evidence type="ECO:0000313" key="10">
    <source>
        <dbReference type="Proteomes" id="UP000031774"/>
    </source>
</evidence>
<keyword evidence="10" id="KW-1185">Reference proteome</keyword>
<comment type="similarity">
    <text evidence="7">Belongs to the binding-protein-dependent transport system permease family.</text>
</comment>
<proteinExistence type="inferred from homology"/>
<dbReference type="CDD" id="cd06261">
    <property type="entry name" value="TM_PBP2"/>
    <property type="match status" value="1"/>
</dbReference>
<gene>
    <name evidence="9" type="ORF">SVTN_34360</name>
</gene>
<dbReference type="Proteomes" id="UP000031774">
    <property type="component" value="Chromosome"/>
</dbReference>
<dbReference type="Gene3D" id="1.10.3720.10">
    <property type="entry name" value="MetI-like"/>
    <property type="match status" value="1"/>
</dbReference>
<evidence type="ECO:0000256" key="3">
    <source>
        <dbReference type="ARBA" id="ARBA00022475"/>
    </source>
</evidence>
<keyword evidence="6 7" id="KW-0472">Membrane</keyword>
<keyword evidence="4 7" id="KW-0812">Transmembrane</keyword>
<dbReference type="InterPro" id="IPR051322">
    <property type="entry name" value="AA_ABC_Transporter_Permease"/>
</dbReference>
<dbReference type="HOGENOM" id="CLU_077375_0_1_11"/>
<dbReference type="GO" id="GO:0048473">
    <property type="term" value="P:D-methionine transmembrane transport"/>
    <property type="evidence" value="ECO:0007669"/>
    <property type="project" value="TreeGrafter"/>
</dbReference>
<dbReference type="EMBL" id="CP010407">
    <property type="protein sequence ID" value="AJF68665.1"/>
    <property type="molecule type" value="Genomic_DNA"/>
</dbReference>
<name>A0A0B5I3H7_9ACTN</name>
<evidence type="ECO:0000313" key="9">
    <source>
        <dbReference type="EMBL" id="AJF68665.1"/>
    </source>
</evidence>
<feature type="transmembrane region" description="Helical" evidence="7">
    <location>
        <begin position="55"/>
        <end position="79"/>
    </location>
</feature>
<keyword evidence="3" id="KW-1003">Cell membrane</keyword>
<reference evidence="9 10" key="1">
    <citation type="submission" date="2014-12" db="EMBL/GenBank/DDBJ databases">
        <title>Complete genome sequence of Streptomyces vietnamensis strain GIMV4.0001, a genetic manipulable producer of the benzoisochromanequinone antibiotic granaticin.</title>
        <authorList>
            <person name="Deng M.R."/>
            <person name="Guo J."/>
            <person name="Ma L.Y."/>
            <person name="Feng G.D."/>
            <person name="Mo C.Y."/>
            <person name="Zhu H.H."/>
        </authorList>
    </citation>
    <scope>NUCLEOTIDE SEQUENCE [LARGE SCALE GENOMIC DNA]</scope>
    <source>
        <strain evidence="10">GIMV4.0001</strain>
    </source>
</reference>
<feature type="transmembrane region" description="Helical" evidence="7">
    <location>
        <begin position="191"/>
        <end position="214"/>
    </location>
</feature>
<dbReference type="InterPro" id="IPR035906">
    <property type="entry name" value="MetI-like_sf"/>
</dbReference>
<protein>
    <submittedName>
        <fullName evidence="9">Methionine ABC transporter ATP-binding protein</fullName>
    </submittedName>
</protein>
<evidence type="ECO:0000256" key="2">
    <source>
        <dbReference type="ARBA" id="ARBA00022448"/>
    </source>
</evidence>
<dbReference type="PROSITE" id="PS50928">
    <property type="entry name" value="ABC_TM1"/>
    <property type="match status" value="1"/>
</dbReference>
<evidence type="ECO:0000256" key="7">
    <source>
        <dbReference type="RuleBase" id="RU363032"/>
    </source>
</evidence>
<feature type="transmembrane region" description="Helical" evidence="7">
    <location>
        <begin position="150"/>
        <end position="171"/>
    </location>
</feature>
<evidence type="ECO:0000256" key="1">
    <source>
        <dbReference type="ARBA" id="ARBA00004651"/>
    </source>
</evidence>
<evidence type="ECO:0000256" key="4">
    <source>
        <dbReference type="ARBA" id="ARBA00022692"/>
    </source>
</evidence>
<comment type="subcellular location">
    <subcellularLocation>
        <location evidence="1 7">Cell membrane</location>
        <topology evidence="1 7">Multi-pass membrane protein</topology>
    </subcellularLocation>
</comment>
<keyword evidence="9" id="KW-0067">ATP-binding</keyword>
<accession>A0A0B5I3H7</accession>
<dbReference type="GO" id="GO:0005886">
    <property type="term" value="C:plasma membrane"/>
    <property type="evidence" value="ECO:0007669"/>
    <property type="project" value="UniProtKB-SubCell"/>
</dbReference>
<evidence type="ECO:0000256" key="5">
    <source>
        <dbReference type="ARBA" id="ARBA00022989"/>
    </source>
</evidence>
<dbReference type="STRING" id="362257.SVTN_34360"/>
<keyword evidence="2 7" id="KW-0813">Transport</keyword>
<dbReference type="SUPFAM" id="SSF161098">
    <property type="entry name" value="MetI-like"/>
    <property type="match status" value="1"/>
</dbReference>
<dbReference type="KEGG" id="svt:SVTN_34360"/>
<keyword evidence="5 7" id="KW-1133">Transmembrane helix</keyword>
<feature type="transmembrane region" description="Helical" evidence="7">
    <location>
        <begin position="20"/>
        <end position="43"/>
    </location>
</feature>
<organism evidence="9 10">
    <name type="scientific">Streptomyces vietnamensis</name>
    <dbReference type="NCBI Taxonomy" id="362257"/>
    <lineage>
        <taxon>Bacteria</taxon>
        <taxon>Bacillati</taxon>
        <taxon>Actinomycetota</taxon>
        <taxon>Actinomycetes</taxon>
        <taxon>Kitasatosporales</taxon>
        <taxon>Streptomycetaceae</taxon>
        <taxon>Streptomyces</taxon>
    </lineage>
</organism>
<sequence>MNTDWNTLWPVFTASIGQTLWMVAVTMVAGGFLGLLLGILLYTTRRGGLLENTPLHAALNVLVNFVRPIPFIIFITAVGPLTLRVVGTTIGTAAATFPLIVATTFGISRVVEQNLVTIDAGVIEAARSMGAGPARIITTLLVPEALGPLILGYTFVFVSVVDATAIAGAVGGGGLGNFAIAYGYQRFNWTVTWIAVLTIVLLVQLAQFLGNWLAGRTLRR</sequence>
<dbReference type="PANTHER" id="PTHR30450:SF14">
    <property type="entry name" value="TRANSPORTER, PERMEASE PROTEIN, PUTATIVE-RELATED"/>
    <property type="match status" value="1"/>
</dbReference>
<dbReference type="Pfam" id="PF00528">
    <property type="entry name" value="BPD_transp_1"/>
    <property type="match status" value="1"/>
</dbReference>
<dbReference type="InterPro" id="IPR000515">
    <property type="entry name" value="MetI-like"/>
</dbReference>
<dbReference type="PANTHER" id="PTHR30450">
    <property type="entry name" value="ABC TRANSPORTER PERMEASE"/>
    <property type="match status" value="1"/>
</dbReference>
<evidence type="ECO:0000256" key="6">
    <source>
        <dbReference type="ARBA" id="ARBA00023136"/>
    </source>
</evidence>